<comment type="similarity">
    <text evidence="2">Belongs to the UPF0718 family.</text>
</comment>
<dbReference type="InterPro" id="IPR052923">
    <property type="entry name" value="UPF0718"/>
</dbReference>
<dbReference type="RefSeq" id="WP_048598946.1">
    <property type="nucleotide sequence ID" value="NZ_CBFHGK010000046.1"/>
</dbReference>
<name>A0A0U1NLE2_9RHOB</name>
<evidence type="ECO:0000256" key="1">
    <source>
        <dbReference type="ARBA" id="ARBA00004651"/>
    </source>
</evidence>
<gene>
    <name evidence="8" type="ORF">NIG5292_01583</name>
</gene>
<feature type="transmembrane region" description="Helical" evidence="7">
    <location>
        <begin position="253"/>
        <end position="278"/>
    </location>
</feature>
<dbReference type="STRING" id="282199.GCA_001049735_01582"/>
<evidence type="ECO:0000313" key="8">
    <source>
        <dbReference type="EMBL" id="CRK75534.1"/>
    </source>
</evidence>
<feature type="transmembrane region" description="Helical" evidence="7">
    <location>
        <begin position="110"/>
        <end position="132"/>
    </location>
</feature>
<keyword evidence="5 7" id="KW-1133">Transmembrane helix</keyword>
<evidence type="ECO:0000313" key="9">
    <source>
        <dbReference type="Proteomes" id="UP000048949"/>
    </source>
</evidence>
<dbReference type="Pfam" id="PF03773">
    <property type="entry name" value="ArsP_1"/>
    <property type="match status" value="1"/>
</dbReference>
<dbReference type="GO" id="GO:0005886">
    <property type="term" value="C:plasma membrane"/>
    <property type="evidence" value="ECO:0007669"/>
    <property type="project" value="UniProtKB-SubCell"/>
</dbReference>
<dbReference type="OrthoDB" id="9777774at2"/>
<feature type="transmembrane region" description="Helical" evidence="7">
    <location>
        <begin position="46"/>
        <end position="71"/>
    </location>
</feature>
<comment type="subcellular location">
    <subcellularLocation>
        <location evidence="1">Cell membrane</location>
        <topology evidence="1">Multi-pass membrane protein</topology>
    </subcellularLocation>
</comment>
<dbReference type="PANTHER" id="PTHR34184">
    <property type="entry name" value="UPF0718 PROTEIN YCGR"/>
    <property type="match status" value="1"/>
</dbReference>
<keyword evidence="4 7" id="KW-0812">Transmembrane</keyword>
<feature type="transmembrane region" description="Helical" evidence="7">
    <location>
        <begin position="83"/>
        <end position="104"/>
    </location>
</feature>
<feature type="transmembrane region" description="Helical" evidence="7">
    <location>
        <begin position="153"/>
        <end position="174"/>
    </location>
</feature>
<protein>
    <submittedName>
        <fullName evidence="8">Putative permease</fullName>
    </submittedName>
</protein>
<sequence>MSDASQTRSSAIKPAALWRGADKAILVTLAALAVLAFFDLNALGPVIASGFGSLAHTAPFILFAIFSVAYLKATGAEGLVAKAFTGPPVRMIIFAAIVGGVAPFCSCEVIPFVSALLALGAPLGAVMALWLASPLMDPAQFAITGSALGFDFAIAKTVAAISVGIGGGLVTQLLSGTAVFSDPLKIAPVKSCCSKSSGPSGFDQKPQWKFWGEADRTATFRETTLTNGAFLFKWLLIAYIFEAMMTRYVPAEFVAGFLGGEGVQPVILGAILGGPAYLNGYAAVPLVAGLVDRGMSQGAALSFMMAGGVSCIPAAIAVYALVKRKVFAAYLGLAFVGSVSAGLVWQAIA</sequence>
<dbReference type="PANTHER" id="PTHR34184:SF4">
    <property type="entry name" value="UPF0718 PROTEIN YCGR"/>
    <property type="match status" value="1"/>
</dbReference>
<keyword evidence="3" id="KW-1003">Cell membrane</keyword>
<feature type="transmembrane region" description="Helical" evidence="7">
    <location>
        <begin position="21"/>
        <end position="40"/>
    </location>
</feature>
<feature type="transmembrane region" description="Helical" evidence="7">
    <location>
        <begin position="329"/>
        <end position="348"/>
    </location>
</feature>
<feature type="transmembrane region" description="Helical" evidence="7">
    <location>
        <begin position="224"/>
        <end position="241"/>
    </location>
</feature>
<evidence type="ECO:0000256" key="5">
    <source>
        <dbReference type="ARBA" id="ARBA00022989"/>
    </source>
</evidence>
<dbReference type="AlphaFoldDB" id="A0A0U1NLE2"/>
<dbReference type="InterPro" id="IPR005524">
    <property type="entry name" value="DUF318"/>
</dbReference>
<evidence type="ECO:0000256" key="6">
    <source>
        <dbReference type="ARBA" id="ARBA00023136"/>
    </source>
</evidence>
<dbReference type="Proteomes" id="UP000048949">
    <property type="component" value="Unassembled WGS sequence"/>
</dbReference>
<evidence type="ECO:0000256" key="2">
    <source>
        <dbReference type="ARBA" id="ARBA00006386"/>
    </source>
</evidence>
<keyword evidence="9" id="KW-1185">Reference proteome</keyword>
<evidence type="ECO:0000256" key="7">
    <source>
        <dbReference type="SAM" id="Phobius"/>
    </source>
</evidence>
<reference evidence="8 9" key="1">
    <citation type="submission" date="2015-04" db="EMBL/GenBank/DDBJ databases">
        <authorList>
            <person name="Syromyatnikov M.Y."/>
            <person name="Popov V.N."/>
        </authorList>
    </citation>
    <scope>NUCLEOTIDE SEQUENCE [LARGE SCALE GENOMIC DNA]</scope>
    <source>
        <strain evidence="8 9">CECT 5292</strain>
    </source>
</reference>
<accession>A0A0U1NLE2</accession>
<keyword evidence="6 7" id="KW-0472">Membrane</keyword>
<proteinExistence type="inferred from homology"/>
<organism evidence="8 9">
    <name type="scientific">Nereida ignava</name>
    <dbReference type="NCBI Taxonomy" id="282199"/>
    <lineage>
        <taxon>Bacteria</taxon>
        <taxon>Pseudomonadati</taxon>
        <taxon>Pseudomonadota</taxon>
        <taxon>Alphaproteobacteria</taxon>
        <taxon>Rhodobacterales</taxon>
        <taxon>Roseobacteraceae</taxon>
        <taxon>Nereida</taxon>
    </lineage>
</organism>
<feature type="transmembrane region" description="Helical" evidence="7">
    <location>
        <begin position="298"/>
        <end position="322"/>
    </location>
</feature>
<dbReference type="EMBL" id="CVQV01000006">
    <property type="protein sequence ID" value="CRK75534.1"/>
    <property type="molecule type" value="Genomic_DNA"/>
</dbReference>
<evidence type="ECO:0000256" key="3">
    <source>
        <dbReference type="ARBA" id="ARBA00022475"/>
    </source>
</evidence>
<evidence type="ECO:0000256" key="4">
    <source>
        <dbReference type="ARBA" id="ARBA00022692"/>
    </source>
</evidence>